<sequence length="249" mass="28272">MDKLLNLITNKKGELDKLRPLPPELVKNLEDWFRVELTYSSNAIEGNTLSRAETALVIEKGITVDGKTLNEHLEAINHAQALSYIKTLETEKRKDLKEADIMDIHRIILSRIDDSNAGRYRTVPVRIAGSTAIMPNPVKVPELMNEFINWLNAQNSDNVAKIAAEAHYKLVSIHPFVDGNGRTARLLMNLLLMQEGYPPAIIRKEDRRIYINAIEKAQLGGADQDYYNLIYNSIIRSFDIYLDSLKISL</sequence>
<evidence type="ECO:0000256" key="2">
    <source>
        <dbReference type="PIRSR" id="PIRSR640198-2"/>
    </source>
</evidence>
<dbReference type="GO" id="GO:0005524">
    <property type="term" value="F:ATP binding"/>
    <property type="evidence" value="ECO:0007669"/>
    <property type="project" value="UniProtKB-KW"/>
</dbReference>
<proteinExistence type="predicted"/>
<dbReference type="PROSITE" id="PS51459">
    <property type="entry name" value="FIDO"/>
    <property type="match status" value="1"/>
</dbReference>
<feature type="active site" evidence="1">
    <location>
        <position position="174"/>
    </location>
</feature>
<comment type="caution">
    <text evidence="5">The sequence shown here is derived from an EMBL/GenBank/DDBJ whole genome shotgun (WGS) entry which is preliminary data.</text>
</comment>
<dbReference type="InterPro" id="IPR040198">
    <property type="entry name" value="Fido_containing"/>
</dbReference>
<feature type="site" description="Important for autoinhibition of adenylyltransferase activity" evidence="3">
    <location>
        <position position="45"/>
    </location>
</feature>
<dbReference type="PANTHER" id="PTHR13504:SF38">
    <property type="entry name" value="FIDO DOMAIN-CONTAINING PROTEIN"/>
    <property type="match status" value="1"/>
</dbReference>
<accession>A0A0G0PWC8</accession>
<evidence type="ECO:0000256" key="3">
    <source>
        <dbReference type="PIRSR" id="PIRSR640198-3"/>
    </source>
</evidence>
<keyword evidence="2" id="KW-0547">Nucleotide-binding</keyword>
<protein>
    <submittedName>
        <fullName evidence="5">Fic family protein</fullName>
    </submittedName>
</protein>
<dbReference type="InterPro" id="IPR003812">
    <property type="entry name" value="Fido"/>
</dbReference>
<dbReference type="Gene3D" id="1.10.3290.10">
    <property type="entry name" value="Fido-like domain"/>
    <property type="match status" value="1"/>
</dbReference>
<evidence type="ECO:0000259" key="4">
    <source>
        <dbReference type="PROSITE" id="PS51459"/>
    </source>
</evidence>
<dbReference type="EMBL" id="LBXN01000049">
    <property type="protein sequence ID" value="KKR32208.1"/>
    <property type="molecule type" value="Genomic_DNA"/>
</dbReference>
<evidence type="ECO:0000313" key="5">
    <source>
        <dbReference type="EMBL" id="KKR32208.1"/>
    </source>
</evidence>
<dbReference type="Pfam" id="PF02661">
    <property type="entry name" value="Fic"/>
    <property type="match status" value="1"/>
</dbReference>
<dbReference type="InterPro" id="IPR036597">
    <property type="entry name" value="Fido-like_dom_sf"/>
</dbReference>
<feature type="binding site" evidence="2">
    <location>
        <begin position="178"/>
        <end position="185"/>
    </location>
    <ligand>
        <name>ATP</name>
        <dbReference type="ChEBI" id="CHEBI:30616"/>
    </ligand>
</feature>
<feature type="domain" description="Fido" evidence="4">
    <location>
        <begin position="96"/>
        <end position="232"/>
    </location>
</feature>
<gene>
    <name evidence="5" type="ORF">UT63_C0049G0007</name>
</gene>
<reference evidence="5 6" key="1">
    <citation type="journal article" date="2015" name="Nature">
        <title>rRNA introns, odd ribosomes, and small enigmatic genomes across a large radiation of phyla.</title>
        <authorList>
            <person name="Brown C.T."/>
            <person name="Hug L.A."/>
            <person name="Thomas B.C."/>
            <person name="Sharon I."/>
            <person name="Castelle C.J."/>
            <person name="Singh A."/>
            <person name="Wilkins M.J."/>
            <person name="Williams K.H."/>
            <person name="Banfield J.F."/>
        </authorList>
    </citation>
    <scope>NUCLEOTIDE SEQUENCE [LARGE SCALE GENOMIC DNA]</scope>
</reference>
<dbReference type="PANTHER" id="PTHR13504">
    <property type="entry name" value="FIDO DOMAIN-CONTAINING PROTEIN DDB_G0283145"/>
    <property type="match status" value="1"/>
</dbReference>
<keyword evidence="2" id="KW-0067">ATP-binding</keyword>
<evidence type="ECO:0000313" key="6">
    <source>
        <dbReference type="Proteomes" id="UP000034539"/>
    </source>
</evidence>
<dbReference type="Proteomes" id="UP000034539">
    <property type="component" value="Unassembled WGS sequence"/>
</dbReference>
<dbReference type="AlphaFoldDB" id="A0A0G0PWC8"/>
<evidence type="ECO:0000256" key="1">
    <source>
        <dbReference type="PIRSR" id="PIRSR640198-1"/>
    </source>
</evidence>
<dbReference type="PATRIC" id="fig|1618450.3.peg.949"/>
<dbReference type="SUPFAM" id="SSF140931">
    <property type="entry name" value="Fic-like"/>
    <property type="match status" value="1"/>
</dbReference>
<name>A0A0G0PWC8_9BACT</name>
<organism evidence="5 6">
    <name type="scientific">Candidatus Gottesmanbacteria bacterium GW2011_GWC2_39_8</name>
    <dbReference type="NCBI Taxonomy" id="1618450"/>
    <lineage>
        <taxon>Bacteria</taxon>
        <taxon>Candidatus Gottesmaniibacteriota</taxon>
    </lineage>
</organism>